<dbReference type="RefSeq" id="WP_329495087.1">
    <property type="nucleotide sequence ID" value="NZ_CP108460.1"/>
</dbReference>
<reference evidence="2 3" key="1">
    <citation type="submission" date="2022-10" db="EMBL/GenBank/DDBJ databases">
        <title>The complete genomes of actinobacterial strains from the NBC collection.</title>
        <authorList>
            <person name="Joergensen T.S."/>
            <person name="Alvarez Arevalo M."/>
            <person name="Sterndorff E.B."/>
            <person name="Faurdal D."/>
            <person name="Vuksanovic O."/>
            <person name="Mourched A.-S."/>
            <person name="Charusanti P."/>
            <person name="Shaw S."/>
            <person name="Blin K."/>
            <person name="Weber T."/>
        </authorList>
    </citation>
    <scope>NUCLEOTIDE SEQUENCE [LARGE SCALE GENOMIC DNA]</scope>
    <source>
        <strain evidence="2 3">NBC_01247</strain>
    </source>
</reference>
<organism evidence="2 3">
    <name type="scientific">Kitasatospora herbaricolor</name>
    <dbReference type="NCBI Taxonomy" id="68217"/>
    <lineage>
        <taxon>Bacteria</taxon>
        <taxon>Bacillati</taxon>
        <taxon>Actinomycetota</taxon>
        <taxon>Actinomycetes</taxon>
        <taxon>Kitasatosporales</taxon>
        <taxon>Streptomycetaceae</taxon>
        <taxon>Kitasatospora</taxon>
    </lineage>
</organism>
<protein>
    <submittedName>
        <fullName evidence="2">Uncharacterized protein</fullName>
    </submittedName>
</protein>
<dbReference type="EMBL" id="CP108482">
    <property type="protein sequence ID" value="WUS58720.1"/>
    <property type="molecule type" value="Genomic_DNA"/>
</dbReference>
<keyword evidence="3" id="KW-1185">Reference proteome</keyword>
<name>A0ABZ1WCW4_9ACTN</name>
<evidence type="ECO:0000313" key="2">
    <source>
        <dbReference type="EMBL" id="WUS58720.1"/>
    </source>
</evidence>
<sequence length="572" mass="61190">MSLLGTLARLEAVRSGRAEPLATVRHRHLSDRPMVVVPLTAAGESGAPLAVMLGTDRLAPRLHIVPQPLNRTLRFDHLAGFAADLLPYLESFGAEVEQVEGSEKDPETGEKSQVLRELCADAPQVIVPNGAGVHHLALLGRSTRFRRTAEDADPGPYPAPARVPLLGRWLTHLTDRAQVPGSSLLLPMTGLLTRHWATGQSQLEDQHLAALLAWHPRPAALRAGAPVDGRTVDRPTGDGATVDGPTGAAAAELAESARDSHGQLLHPPAGPATDPRFDELVLAPAIGRYDAAVTALRDAGPQERERAQRYVDQAVGALTDALAGILLPTWQDVWHGLDLLRTLPPAAHLAERWEGDRWSYTGHRDRLAAGEPPQPRQDDAVTAARKLAQREREQVRVDVQEALDDPLAMAERRLAGEAFTGEVVEVLPDHDTSGRTPKPRPLVTVRTADHPHADLGREAHRTHTATPQKAVIAAVDQEAGTITLRVMSGMGRRKEPEPGSLPEPGERVTFTLFELTARQSAPLPEPDDTPWTHGGPPGSGDHARAAAGAPPVSGGPPAPAAPPTSDASEEWE</sequence>
<feature type="region of interest" description="Disordered" evidence="1">
    <location>
        <begin position="516"/>
        <end position="572"/>
    </location>
</feature>
<feature type="compositionally biased region" description="Pro residues" evidence="1">
    <location>
        <begin position="553"/>
        <end position="562"/>
    </location>
</feature>
<feature type="region of interest" description="Disordered" evidence="1">
    <location>
        <begin position="226"/>
        <end position="245"/>
    </location>
</feature>
<proteinExistence type="predicted"/>
<dbReference type="Proteomes" id="UP001432014">
    <property type="component" value="Chromosome"/>
</dbReference>
<feature type="region of interest" description="Disordered" evidence="1">
    <location>
        <begin position="257"/>
        <end position="276"/>
    </location>
</feature>
<evidence type="ECO:0000313" key="3">
    <source>
        <dbReference type="Proteomes" id="UP001432014"/>
    </source>
</evidence>
<gene>
    <name evidence="2" type="ORF">OG469_26345</name>
</gene>
<evidence type="ECO:0000256" key="1">
    <source>
        <dbReference type="SAM" id="MobiDB-lite"/>
    </source>
</evidence>
<accession>A0ABZ1WCW4</accession>